<dbReference type="InterPro" id="IPR025659">
    <property type="entry name" value="Tubby-like_C"/>
</dbReference>
<dbReference type="Gene3D" id="2.40.160.200">
    <property type="entry name" value="LURP1-related"/>
    <property type="match status" value="1"/>
</dbReference>
<reference evidence="2" key="1">
    <citation type="journal article" date="2013" name="Genome Biol.">
        <title>Reference genomes and transcriptomes of Nicotiana sylvestris and Nicotiana tomentosiformis.</title>
        <authorList>
            <person name="Sierro N."/>
            <person name="Battey J.N."/>
            <person name="Ouadi S."/>
            <person name="Bovet L."/>
            <person name="Goepfert S."/>
            <person name="Bakaher N."/>
            <person name="Peitsch M.C."/>
            <person name="Ivanov N.V."/>
        </authorList>
    </citation>
    <scope>NUCLEOTIDE SEQUENCE [LARGE SCALE GENOMIC DNA]</scope>
</reference>
<dbReference type="PANTHER" id="PTHR31087">
    <property type="match status" value="1"/>
</dbReference>
<comment type="similarity">
    <text evidence="1">Belongs to the LOR family.</text>
</comment>
<accession>A0A1U7VBV7</accession>
<keyword evidence="2" id="KW-1185">Reference proteome</keyword>
<dbReference type="RefSeq" id="XP_009765497.1">
    <property type="nucleotide sequence ID" value="XM_009767195.1"/>
</dbReference>
<dbReference type="InterPro" id="IPR007612">
    <property type="entry name" value="LOR"/>
</dbReference>
<dbReference type="eggNOG" id="ENOG502QQV0">
    <property type="taxonomic scope" value="Eukaryota"/>
</dbReference>
<dbReference type="Pfam" id="PF04525">
    <property type="entry name" value="LOR"/>
    <property type="match status" value="1"/>
</dbReference>
<dbReference type="InterPro" id="IPR038595">
    <property type="entry name" value="LOR_sf"/>
</dbReference>
<dbReference type="SUPFAM" id="SSF54518">
    <property type="entry name" value="Tubby C-terminal domain-like"/>
    <property type="match status" value="1"/>
</dbReference>
<evidence type="ECO:0000313" key="3">
    <source>
        <dbReference type="RefSeq" id="XP_009765497.1"/>
    </source>
</evidence>
<reference evidence="3" key="2">
    <citation type="submission" date="2025-08" db="UniProtKB">
        <authorList>
            <consortium name="RefSeq"/>
        </authorList>
    </citation>
    <scope>IDENTIFICATION</scope>
    <source>
        <tissue evidence="3">Leaf</tissue>
    </source>
</reference>
<evidence type="ECO:0000313" key="2">
    <source>
        <dbReference type="Proteomes" id="UP000189701"/>
    </source>
</evidence>
<sequence>MSASIWCKRGIVNERFCFEEETNLTVHKSSLFYPGDDFIVHNSSGEIVFRVESYCPDSRPKDELVLMDSAGTSLVTLHRKKPSLHQRWEGFLGEKKEGQEPIFSIHKSSIIRTI</sequence>
<dbReference type="AlphaFoldDB" id="A0A1U7VBV7"/>
<dbReference type="STRING" id="4096.A0A1U7VBV7"/>
<gene>
    <name evidence="3" type="primary">LOC104217041</name>
</gene>
<organism evidence="2 3">
    <name type="scientific">Nicotiana sylvestris</name>
    <name type="common">Wood tobacco</name>
    <name type="synonym">South American tobacco</name>
    <dbReference type="NCBI Taxonomy" id="4096"/>
    <lineage>
        <taxon>Eukaryota</taxon>
        <taxon>Viridiplantae</taxon>
        <taxon>Streptophyta</taxon>
        <taxon>Embryophyta</taxon>
        <taxon>Tracheophyta</taxon>
        <taxon>Spermatophyta</taxon>
        <taxon>Magnoliopsida</taxon>
        <taxon>eudicotyledons</taxon>
        <taxon>Gunneridae</taxon>
        <taxon>Pentapetalae</taxon>
        <taxon>asterids</taxon>
        <taxon>lamiids</taxon>
        <taxon>Solanales</taxon>
        <taxon>Solanaceae</taxon>
        <taxon>Nicotianoideae</taxon>
        <taxon>Nicotianeae</taxon>
        <taxon>Nicotiana</taxon>
    </lineage>
</organism>
<dbReference type="Proteomes" id="UP000189701">
    <property type="component" value="Unplaced"/>
</dbReference>
<protein>
    <submittedName>
        <fullName evidence="3">Protein LURP-one-related 12-like</fullName>
    </submittedName>
</protein>
<evidence type="ECO:0000256" key="1">
    <source>
        <dbReference type="ARBA" id="ARBA00005437"/>
    </source>
</evidence>
<proteinExistence type="inferred from homology"/>
<name>A0A1U7VBV7_NICSY</name>
<dbReference type="PANTHER" id="PTHR31087:SF89">
    <property type="entry name" value="PROTEIN LURP-ONE-RELATED 5-LIKE"/>
    <property type="match status" value="1"/>
</dbReference>